<reference evidence="3" key="1">
    <citation type="submission" date="2025-08" db="UniProtKB">
        <authorList>
            <consortium name="RefSeq"/>
        </authorList>
    </citation>
    <scope>IDENTIFICATION</scope>
    <source>
        <tissue evidence="3">Whole body</tissue>
    </source>
</reference>
<dbReference type="PROSITE" id="PS51257">
    <property type="entry name" value="PROKAR_LIPOPROTEIN"/>
    <property type="match status" value="1"/>
</dbReference>
<dbReference type="RefSeq" id="XP_064075518.1">
    <property type="nucleotide sequence ID" value="XM_064219448.1"/>
</dbReference>
<feature type="signal peptide" evidence="1">
    <location>
        <begin position="1"/>
        <end position="20"/>
    </location>
</feature>
<proteinExistence type="predicted"/>
<gene>
    <name evidence="3" type="primary">LOC113396754</name>
</gene>
<keyword evidence="2" id="KW-1185">Reference proteome</keyword>
<name>A0ABM4AW35_VANTA</name>
<dbReference type="Proteomes" id="UP001652626">
    <property type="component" value="Chromosome 28"/>
</dbReference>
<dbReference type="GeneID" id="113396754"/>
<evidence type="ECO:0000313" key="2">
    <source>
        <dbReference type="Proteomes" id="UP001652626"/>
    </source>
</evidence>
<keyword evidence="1" id="KW-0732">Signal</keyword>
<feature type="chain" id="PRO_5045548788" evidence="1">
    <location>
        <begin position="21"/>
        <end position="84"/>
    </location>
</feature>
<accession>A0ABM4AW35</accession>
<evidence type="ECO:0000256" key="1">
    <source>
        <dbReference type="SAM" id="SignalP"/>
    </source>
</evidence>
<protein>
    <submittedName>
        <fullName evidence="3">Chorion class A protein L11-like isoform X1</fullName>
    </submittedName>
</protein>
<sequence length="84" mass="8162">MYKAVLLVCALALTIQSIAGACIGNGLGPFGVAGPLGLAEPFGLAEPCGLGTLGAPYGAYGTYGLGYGIGKYAGPFCAGYGALI</sequence>
<evidence type="ECO:0000313" key="3">
    <source>
        <dbReference type="RefSeq" id="XP_064075518.1"/>
    </source>
</evidence>
<organism evidence="2 3">
    <name type="scientific">Vanessa tameamea</name>
    <name type="common">Kamehameha butterfly</name>
    <dbReference type="NCBI Taxonomy" id="334116"/>
    <lineage>
        <taxon>Eukaryota</taxon>
        <taxon>Metazoa</taxon>
        <taxon>Ecdysozoa</taxon>
        <taxon>Arthropoda</taxon>
        <taxon>Hexapoda</taxon>
        <taxon>Insecta</taxon>
        <taxon>Pterygota</taxon>
        <taxon>Neoptera</taxon>
        <taxon>Endopterygota</taxon>
        <taxon>Lepidoptera</taxon>
        <taxon>Glossata</taxon>
        <taxon>Ditrysia</taxon>
        <taxon>Papilionoidea</taxon>
        <taxon>Nymphalidae</taxon>
        <taxon>Nymphalinae</taxon>
        <taxon>Vanessa</taxon>
    </lineage>
</organism>